<feature type="non-terminal residue" evidence="2">
    <location>
        <position position="120"/>
    </location>
</feature>
<feature type="compositionally biased region" description="Low complexity" evidence="1">
    <location>
        <begin position="80"/>
        <end position="92"/>
    </location>
</feature>
<reference evidence="2" key="1">
    <citation type="submission" date="2016-09" db="EMBL/GenBank/DDBJ databases">
        <authorList>
            <person name="Capua I."/>
            <person name="De Benedictis P."/>
            <person name="Joannis T."/>
            <person name="Lombin L.H."/>
            <person name="Cattoli G."/>
        </authorList>
    </citation>
    <scope>NUCLEOTIDE SEQUENCE</scope>
</reference>
<protein>
    <submittedName>
        <fullName evidence="2">Uncharacterized protein</fullName>
    </submittedName>
</protein>
<accession>A0A1E1XTA4</accession>
<evidence type="ECO:0000256" key="1">
    <source>
        <dbReference type="SAM" id="MobiDB-lite"/>
    </source>
</evidence>
<feature type="compositionally biased region" description="Basic residues" evidence="1">
    <location>
        <begin position="102"/>
        <end position="120"/>
    </location>
</feature>
<feature type="non-terminal residue" evidence="2">
    <location>
        <position position="1"/>
    </location>
</feature>
<evidence type="ECO:0000313" key="2">
    <source>
        <dbReference type="EMBL" id="JAU02528.1"/>
    </source>
</evidence>
<dbReference type="EMBL" id="GFAA01000907">
    <property type="protein sequence ID" value="JAU02528.1"/>
    <property type="molecule type" value="mRNA"/>
</dbReference>
<feature type="region of interest" description="Disordered" evidence="1">
    <location>
        <begin position="70"/>
        <end position="120"/>
    </location>
</feature>
<organism evidence="2">
    <name type="scientific">Amblyomma sculptum</name>
    <name type="common">Tick</name>
    <dbReference type="NCBI Taxonomy" id="1581419"/>
    <lineage>
        <taxon>Eukaryota</taxon>
        <taxon>Metazoa</taxon>
        <taxon>Ecdysozoa</taxon>
        <taxon>Arthropoda</taxon>
        <taxon>Chelicerata</taxon>
        <taxon>Arachnida</taxon>
        <taxon>Acari</taxon>
        <taxon>Parasitiformes</taxon>
        <taxon>Ixodida</taxon>
        <taxon>Ixodoidea</taxon>
        <taxon>Ixodidae</taxon>
        <taxon>Amblyomminae</taxon>
        <taxon>Amblyomma</taxon>
    </lineage>
</organism>
<sequence>ECEPRQAKKGTIVTSCDFYCGQDSEGQWLRGYYVNGTKCEYTDSQGGYCVNIPGNEGCYPDNSPYVQVFLEPTSTDDTEPSTPAAPTPTTTRNPEETPKPQDKKKRKGKKNPKDKKKPKE</sequence>
<name>A0A1E1XTA4_AMBSC</name>
<dbReference type="AlphaFoldDB" id="A0A1E1XTA4"/>
<proteinExistence type="evidence at transcript level"/>
<reference evidence="2" key="2">
    <citation type="journal article" date="2017" name="Front. Cell. Infect. Microbiol.">
        <title>Analysis of the Salivary Gland Transcriptome of Unfed and Partially Fed Amblyomma sculptum Ticks and Descriptive Proteome of the Saliva.</title>
        <authorList>
            <person name="Esteves E."/>
            <person name="Maruyama S.R."/>
            <person name="Kawahara R."/>
            <person name="Fujita A."/>
            <person name="Martins L.A."/>
            <person name="Righi A.A."/>
            <person name="Costa F.B."/>
            <person name="Palmisano G."/>
            <person name="Labruna M.B."/>
            <person name="Sa-Nunes A."/>
            <person name="Ribeiro J.M.C."/>
            <person name="Fogaca A.C."/>
        </authorList>
    </citation>
    <scope>NUCLEOTIDE SEQUENCE</scope>
</reference>